<evidence type="ECO:0000313" key="6">
    <source>
        <dbReference type="EMBL" id="KAJ6978778.1"/>
    </source>
</evidence>
<dbReference type="InterPro" id="IPR021820">
    <property type="entry name" value="S-locus_recpt_kinase_C"/>
</dbReference>
<dbReference type="InterPro" id="IPR038408">
    <property type="entry name" value="GNK2_sf"/>
</dbReference>
<evidence type="ECO:0000313" key="7">
    <source>
        <dbReference type="Proteomes" id="UP001164929"/>
    </source>
</evidence>
<dbReference type="GO" id="GO:0004674">
    <property type="term" value="F:protein serine/threonine kinase activity"/>
    <property type="evidence" value="ECO:0007669"/>
    <property type="project" value="InterPro"/>
</dbReference>
<organism evidence="6 7">
    <name type="scientific">Populus alba x Populus x berolinensis</name>
    <dbReference type="NCBI Taxonomy" id="444605"/>
    <lineage>
        <taxon>Eukaryota</taxon>
        <taxon>Viridiplantae</taxon>
        <taxon>Streptophyta</taxon>
        <taxon>Embryophyta</taxon>
        <taxon>Tracheophyta</taxon>
        <taxon>Spermatophyta</taxon>
        <taxon>Magnoliopsida</taxon>
        <taxon>eudicotyledons</taxon>
        <taxon>Gunneridae</taxon>
        <taxon>Pentapetalae</taxon>
        <taxon>rosids</taxon>
        <taxon>fabids</taxon>
        <taxon>Malpighiales</taxon>
        <taxon>Salicaceae</taxon>
        <taxon>Saliceae</taxon>
        <taxon>Populus</taxon>
    </lineage>
</organism>
<dbReference type="FunFam" id="3.30.430.20:FF:000012">
    <property type="entry name" value="Cysteine-rich receptor-like protein kinase 25"/>
    <property type="match status" value="1"/>
</dbReference>
<dbReference type="Pfam" id="PF11883">
    <property type="entry name" value="DUF3403"/>
    <property type="match status" value="1"/>
</dbReference>
<dbReference type="Gene3D" id="1.10.510.10">
    <property type="entry name" value="Transferase(Phosphotransferase) domain 1"/>
    <property type="match status" value="1"/>
</dbReference>
<feature type="chain" id="PRO_5042085643" evidence="4">
    <location>
        <begin position="29"/>
        <end position="651"/>
    </location>
</feature>
<accession>A0AAD6M4B8</accession>
<name>A0AAD6M4B8_9ROSI</name>
<dbReference type="Proteomes" id="UP001164929">
    <property type="component" value="Chromosome 11"/>
</dbReference>
<keyword evidence="3" id="KW-1133">Transmembrane helix</keyword>
<keyword evidence="6" id="KW-0808">Transferase</keyword>
<evidence type="ECO:0000259" key="5">
    <source>
        <dbReference type="PROSITE" id="PS51473"/>
    </source>
</evidence>
<dbReference type="InterPro" id="IPR011009">
    <property type="entry name" value="Kinase-like_dom_sf"/>
</dbReference>
<keyword evidence="6" id="KW-0418">Kinase</keyword>
<dbReference type="AlphaFoldDB" id="A0AAD6M4B8"/>
<keyword evidence="6" id="KW-0675">Receptor</keyword>
<evidence type="ECO:0000256" key="2">
    <source>
        <dbReference type="ARBA" id="ARBA00022737"/>
    </source>
</evidence>
<dbReference type="InterPro" id="IPR002902">
    <property type="entry name" value="GNK2"/>
</dbReference>
<proteinExistence type="predicted"/>
<dbReference type="CDD" id="cd23509">
    <property type="entry name" value="Gnk2-like"/>
    <property type="match status" value="3"/>
</dbReference>
<evidence type="ECO:0000256" key="1">
    <source>
        <dbReference type="ARBA" id="ARBA00022729"/>
    </source>
</evidence>
<reference evidence="6" key="1">
    <citation type="journal article" date="2023" name="Mol. Ecol. Resour.">
        <title>Chromosome-level genome assembly of a triploid poplar Populus alba 'Berolinensis'.</title>
        <authorList>
            <person name="Chen S."/>
            <person name="Yu Y."/>
            <person name="Wang X."/>
            <person name="Wang S."/>
            <person name="Zhang T."/>
            <person name="Zhou Y."/>
            <person name="He R."/>
            <person name="Meng N."/>
            <person name="Wang Y."/>
            <person name="Liu W."/>
            <person name="Liu Z."/>
            <person name="Liu J."/>
            <person name="Guo Q."/>
            <person name="Huang H."/>
            <person name="Sederoff R.R."/>
            <person name="Wang G."/>
            <person name="Qu G."/>
            <person name="Chen S."/>
        </authorList>
    </citation>
    <scope>NUCLEOTIDE SEQUENCE</scope>
    <source>
        <strain evidence="6">SC-2020</strain>
    </source>
</reference>
<keyword evidence="1 4" id="KW-0732">Signal</keyword>
<dbReference type="FunFam" id="1.10.510.10:FF:001722">
    <property type="entry name" value="G-type lectin S-receptor-like serine/threonine-protein kinase B120"/>
    <property type="match status" value="1"/>
</dbReference>
<dbReference type="Pfam" id="PF07714">
    <property type="entry name" value="PK_Tyr_Ser-Thr"/>
    <property type="match status" value="1"/>
</dbReference>
<feature type="domain" description="Gnk2-homologous" evidence="5">
    <location>
        <begin position="31"/>
        <end position="136"/>
    </location>
</feature>
<keyword evidence="3" id="KW-0472">Membrane</keyword>
<sequence>MVTLSVIIKMFALKFSIFLLSFAALTEAQDSISLYHECSNTTFVRNSPYEANLDILLSSLAGNATRNDINGFYNASTGHDVNEVYGLFLCRGYVSVEGCLECVNLARNEVVQRCPIQKEAIIWYDQCFLRYSNSNIFFSLSQTPSEAQDSSYLGHACSNTTTFVRNSPYEANLNILLSSLAGNATRNDINGFYNASIGHGVYEVYGLFLCRGDVSVEVCRECVNLARNEVVQRCPIEKEAIIWYDQCFLRYSNSNIFSSLSQTPSVYMFNTQNITVDVEFNKLLVNTISDAVTVAARAPSGEKKLATKKEIYTAFESLYVLVQCTPDLSKNDCNQCLLQAILSISVCCNNKRGVRILFPSCNFRYENYSFYNQAAVVAMSPPPLSTPAVLLPPSPGPIGDGSKSMWIKVGAGLSAVIAVLFFSACTYTMRRRTNLRTEEIGNIQEDQLLDLAGRATVGDDYSDKDIQGEVTSQDLPLIRLDVINEATKQFSDENKLGQGGGYMAPEYAMAGLFSVKSDVFSFGVLLLEMISGKKNVGFHLSEEGESLLTFAWKLWSDGQGLELMDPMLEKSSVATEVLRCIHIGLLCVQEDPADRPTMSSVLHMLASDTITLPIPKQPAFSIGRFVAMEGHSSNQKVCSVNELTLSVLSPR</sequence>
<evidence type="ECO:0000256" key="4">
    <source>
        <dbReference type="SAM" id="SignalP"/>
    </source>
</evidence>
<comment type="caution">
    <text evidence="6">The sequence shown here is derived from an EMBL/GenBank/DDBJ whole genome shotgun (WGS) entry which is preliminary data.</text>
</comment>
<evidence type="ECO:0000256" key="3">
    <source>
        <dbReference type="SAM" id="Phobius"/>
    </source>
</evidence>
<gene>
    <name evidence="6" type="ORF">NC653_027055</name>
</gene>
<dbReference type="PANTHER" id="PTHR32099">
    <property type="entry name" value="CYSTEINE-RICH REPEAT SECRETORY PROTEIN"/>
    <property type="match status" value="1"/>
</dbReference>
<keyword evidence="2" id="KW-0677">Repeat</keyword>
<keyword evidence="7" id="KW-1185">Reference proteome</keyword>
<dbReference type="PANTHER" id="PTHR32099:SF110">
    <property type="entry name" value="CYSTEINE-RICH RECEPTOR-KINASE-LIKE PROTEIN"/>
    <property type="match status" value="1"/>
</dbReference>
<feature type="domain" description="Gnk2-homologous" evidence="5">
    <location>
        <begin position="151"/>
        <end position="256"/>
    </location>
</feature>
<dbReference type="Pfam" id="PF01657">
    <property type="entry name" value="Stress-antifung"/>
    <property type="match status" value="3"/>
</dbReference>
<dbReference type="SUPFAM" id="SSF56112">
    <property type="entry name" value="Protein kinase-like (PK-like)"/>
    <property type="match status" value="1"/>
</dbReference>
<protein>
    <submittedName>
        <fullName evidence="6">Cysteine-rich receptor-like protein kinase 10 isoform X1</fullName>
    </submittedName>
</protein>
<dbReference type="PROSITE" id="PS51473">
    <property type="entry name" value="GNK2"/>
    <property type="match status" value="3"/>
</dbReference>
<feature type="transmembrane region" description="Helical" evidence="3">
    <location>
        <begin position="405"/>
        <end position="427"/>
    </location>
</feature>
<keyword evidence="3" id="KW-0812">Transmembrane</keyword>
<feature type="domain" description="Gnk2-homologous" evidence="5">
    <location>
        <begin position="262"/>
        <end position="370"/>
    </location>
</feature>
<dbReference type="Gene3D" id="3.30.430.20">
    <property type="entry name" value="Gnk2 domain, C-X8-C-X2-C motif"/>
    <property type="match status" value="3"/>
</dbReference>
<dbReference type="EMBL" id="JAQIZT010000011">
    <property type="protein sequence ID" value="KAJ6978778.1"/>
    <property type="molecule type" value="Genomic_DNA"/>
</dbReference>
<feature type="signal peptide" evidence="4">
    <location>
        <begin position="1"/>
        <end position="28"/>
    </location>
</feature>
<dbReference type="FunFam" id="3.30.430.20:FF:000003">
    <property type="entry name" value="Cysteine-rich RLK (RECEPTOR-like protein kinase) 10"/>
    <property type="match status" value="2"/>
</dbReference>
<dbReference type="InterPro" id="IPR001245">
    <property type="entry name" value="Ser-Thr/Tyr_kinase_cat_dom"/>
</dbReference>